<keyword evidence="1" id="KW-0378">Hydrolase</keyword>
<gene>
    <name evidence="4" type="ORF">RM780_24310</name>
</gene>
<name>A0ABU2LEP6_9ACTN</name>
<protein>
    <submittedName>
        <fullName evidence="4">SpoIIE family protein phosphatase</fullName>
    </submittedName>
</protein>
<dbReference type="PANTHER" id="PTHR43156:SF2">
    <property type="entry name" value="STAGE II SPORULATION PROTEIN E"/>
    <property type="match status" value="1"/>
</dbReference>
<feature type="domain" description="PPM-type phosphatase" evidence="3">
    <location>
        <begin position="318"/>
        <end position="541"/>
    </location>
</feature>
<dbReference type="SMART" id="SM00065">
    <property type="entry name" value="GAF"/>
    <property type="match status" value="1"/>
</dbReference>
<evidence type="ECO:0000313" key="5">
    <source>
        <dbReference type="Proteomes" id="UP001183388"/>
    </source>
</evidence>
<dbReference type="Proteomes" id="UP001183388">
    <property type="component" value="Unassembled WGS sequence"/>
</dbReference>
<dbReference type="InterPro" id="IPR035965">
    <property type="entry name" value="PAS-like_dom_sf"/>
</dbReference>
<dbReference type="PANTHER" id="PTHR43156">
    <property type="entry name" value="STAGE II SPORULATION PROTEIN E-RELATED"/>
    <property type="match status" value="1"/>
</dbReference>
<keyword evidence="5" id="KW-1185">Reference proteome</keyword>
<dbReference type="InterPro" id="IPR029016">
    <property type="entry name" value="GAF-like_dom_sf"/>
</dbReference>
<organism evidence="4 5">
    <name type="scientific">Streptomyces boetiae</name>
    <dbReference type="NCBI Taxonomy" id="3075541"/>
    <lineage>
        <taxon>Bacteria</taxon>
        <taxon>Bacillati</taxon>
        <taxon>Actinomycetota</taxon>
        <taxon>Actinomycetes</taxon>
        <taxon>Kitasatosporales</taxon>
        <taxon>Streptomycetaceae</taxon>
        <taxon>Streptomyces</taxon>
    </lineage>
</organism>
<sequence length="675" mass="71684">MTGPCERPPRPEAPSPHLDGATAVSVLQHLPDAFFLLDARTWRVLDANPAAEAIRRREGCEGQEGAPWEAMPGPDGLRATFEQVVAEGEPAEETVRHDGEGGTRWYRLRMMPVPPGLLVVVLADVTEGQLGRQAATDRARRVERLTAALAQALTPGQVVDAVARLVLPPFGANGLVVHTLRDGAPVLVGTAGHPREFVERLRRWESSGAPGPAHAREPLFLSDPEEFGRRWPHLAGAVRAGGQRSWAVLPLEASGHVVGTCVLSRPEAEEFTADDRGLLLALSGLIAQALERARLFEAERDRAERLQDALLPRVLPELPALTAAARYRPGGEEGVGGSWYDVVPLSADRVGLVIGNVPGSGLDSAIIMGRLRTAVRSLTALDYPPDDLLAHLGDAVSDITADLGRTVTATVLYAVYDPTTGVCTLAGAGQPGPAVLHPDGRTEFPAMPGGPPLGAEMLPYETRELTLPEGSVLVCCTANLLADGSGRARLAEVLGHAAAASAPAERRDPVWLGSLCDALTASELPAHPGRDGTTAVLAVRTRRLPRGAVARWELPHAPVAAGRARDLVREQLTAWGLHDLVTSTQLVVSELAGNAVRYATGVGGPEGHLTLRLIRSRTLTCELSDGSEATPRIRHPSLFDETGRGLQLVAAMTHRWGARYAGGGKIIWSEQLLPG</sequence>
<dbReference type="SUPFAM" id="SSF55785">
    <property type="entry name" value="PYP-like sensor domain (PAS domain)"/>
    <property type="match status" value="1"/>
</dbReference>
<dbReference type="SMART" id="SM00331">
    <property type="entry name" value="PP2C_SIG"/>
    <property type="match status" value="1"/>
</dbReference>
<dbReference type="InterPro" id="IPR036457">
    <property type="entry name" value="PPM-type-like_dom_sf"/>
</dbReference>
<dbReference type="InterPro" id="IPR001932">
    <property type="entry name" value="PPM-type_phosphatase-like_dom"/>
</dbReference>
<dbReference type="RefSeq" id="WP_311633027.1">
    <property type="nucleotide sequence ID" value="NZ_JAVREN010000054.1"/>
</dbReference>
<dbReference type="InterPro" id="IPR036890">
    <property type="entry name" value="HATPase_C_sf"/>
</dbReference>
<comment type="caution">
    <text evidence="4">The sequence shown here is derived from an EMBL/GenBank/DDBJ whole genome shotgun (WGS) entry which is preliminary data.</text>
</comment>
<dbReference type="Pfam" id="PF07228">
    <property type="entry name" value="SpoIIE"/>
    <property type="match status" value="1"/>
</dbReference>
<reference evidence="5" key="1">
    <citation type="submission" date="2023-07" db="EMBL/GenBank/DDBJ databases">
        <title>30 novel species of actinomycetes from the DSMZ collection.</title>
        <authorList>
            <person name="Nouioui I."/>
        </authorList>
    </citation>
    <scope>NUCLEOTIDE SEQUENCE [LARGE SCALE GENOMIC DNA]</scope>
    <source>
        <strain evidence="5">DSM 44917</strain>
    </source>
</reference>
<dbReference type="CDD" id="cd16936">
    <property type="entry name" value="HATPase_RsbW-like"/>
    <property type="match status" value="1"/>
</dbReference>
<evidence type="ECO:0000259" key="2">
    <source>
        <dbReference type="SMART" id="SM00065"/>
    </source>
</evidence>
<dbReference type="Pfam" id="PF13581">
    <property type="entry name" value="HATPase_c_2"/>
    <property type="match status" value="1"/>
</dbReference>
<dbReference type="EMBL" id="JAVREN010000054">
    <property type="protein sequence ID" value="MDT0310053.1"/>
    <property type="molecule type" value="Genomic_DNA"/>
</dbReference>
<dbReference type="Gene3D" id="3.30.450.40">
    <property type="match status" value="1"/>
</dbReference>
<dbReference type="Gene3D" id="3.30.450.20">
    <property type="entry name" value="PAS domain"/>
    <property type="match status" value="1"/>
</dbReference>
<dbReference type="InterPro" id="IPR003594">
    <property type="entry name" value="HATPase_dom"/>
</dbReference>
<dbReference type="InterPro" id="IPR003018">
    <property type="entry name" value="GAF"/>
</dbReference>
<dbReference type="Pfam" id="PF08448">
    <property type="entry name" value="PAS_4"/>
    <property type="match status" value="1"/>
</dbReference>
<dbReference type="InterPro" id="IPR013656">
    <property type="entry name" value="PAS_4"/>
</dbReference>
<dbReference type="CDD" id="cd00130">
    <property type="entry name" value="PAS"/>
    <property type="match status" value="1"/>
</dbReference>
<accession>A0ABU2LEP6</accession>
<dbReference type="Pfam" id="PF13185">
    <property type="entry name" value="GAF_2"/>
    <property type="match status" value="1"/>
</dbReference>
<proteinExistence type="predicted"/>
<dbReference type="InterPro" id="IPR000014">
    <property type="entry name" value="PAS"/>
</dbReference>
<evidence type="ECO:0000313" key="4">
    <source>
        <dbReference type="EMBL" id="MDT0310053.1"/>
    </source>
</evidence>
<evidence type="ECO:0000256" key="1">
    <source>
        <dbReference type="ARBA" id="ARBA00022801"/>
    </source>
</evidence>
<evidence type="ECO:0000259" key="3">
    <source>
        <dbReference type="SMART" id="SM00331"/>
    </source>
</evidence>
<dbReference type="InterPro" id="IPR052016">
    <property type="entry name" value="Bact_Sigma-Reg"/>
</dbReference>
<dbReference type="SUPFAM" id="SSF55781">
    <property type="entry name" value="GAF domain-like"/>
    <property type="match status" value="1"/>
</dbReference>
<dbReference type="Gene3D" id="3.30.565.10">
    <property type="entry name" value="Histidine kinase-like ATPase, C-terminal domain"/>
    <property type="match status" value="1"/>
</dbReference>
<feature type="domain" description="GAF" evidence="2">
    <location>
        <begin position="141"/>
        <end position="300"/>
    </location>
</feature>
<dbReference type="Gene3D" id="3.60.40.10">
    <property type="entry name" value="PPM-type phosphatase domain"/>
    <property type="match status" value="1"/>
</dbReference>